<accession>A0A6G1FBP8</accession>
<dbReference type="EMBL" id="SPHZ02000001">
    <property type="protein sequence ID" value="KAF0934368.1"/>
    <property type="molecule type" value="Genomic_DNA"/>
</dbReference>
<feature type="region of interest" description="Disordered" evidence="1">
    <location>
        <begin position="117"/>
        <end position="138"/>
    </location>
</feature>
<evidence type="ECO:0000313" key="2">
    <source>
        <dbReference type="EMBL" id="KAF0934368.1"/>
    </source>
</evidence>
<evidence type="ECO:0000313" key="3">
    <source>
        <dbReference type="Proteomes" id="UP000479710"/>
    </source>
</evidence>
<dbReference type="OrthoDB" id="718764at2759"/>
<protein>
    <submittedName>
        <fullName evidence="2">Uncharacterized protein</fullName>
    </submittedName>
</protein>
<keyword evidence="3" id="KW-1185">Reference proteome</keyword>
<gene>
    <name evidence="2" type="ORF">E2562_024997</name>
</gene>
<name>A0A6G1FBP8_9ORYZ</name>
<sequence length="138" mass="15094">MLPLGLDSLAYPACSVLATVRHSPATTLVTAFFFLALLMYGEDVRTIAELSIDYYLYPDAEFYNVSGLPLLLLSPPTYELSRGRWVFDNASVGLLSLIHILSRGRWVFDNASVGLGTTRSGGGSSPRQRRRPLVATAL</sequence>
<reference evidence="2 3" key="1">
    <citation type="submission" date="2019-11" db="EMBL/GenBank/DDBJ databases">
        <title>Whole genome sequence of Oryza granulata.</title>
        <authorList>
            <person name="Li W."/>
        </authorList>
    </citation>
    <scope>NUCLEOTIDE SEQUENCE [LARGE SCALE GENOMIC DNA]</scope>
    <source>
        <strain evidence="3">cv. Menghai</strain>
        <tissue evidence="2">Leaf</tissue>
    </source>
</reference>
<comment type="caution">
    <text evidence="2">The sequence shown here is derived from an EMBL/GenBank/DDBJ whole genome shotgun (WGS) entry which is preliminary data.</text>
</comment>
<dbReference type="AlphaFoldDB" id="A0A6G1FBP8"/>
<dbReference type="Proteomes" id="UP000479710">
    <property type="component" value="Unassembled WGS sequence"/>
</dbReference>
<proteinExistence type="predicted"/>
<evidence type="ECO:0000256" key="1">
    <source>
        <dbReference type="SAM" id="MobiDB-lite"/>
    </source>
</evidence>
<organism evidence="2 3">
    <name type="scientific">Oryza meyeriana var. granulata</name>
    <dbReference type="NCBI Taxonomy" id="110450"/>
    <lineage>
        <taxon>Eukaryota</taxon>
        <taxon>Viridiplantae</taxon>
        <taxon>Streptophyta</taxon>
        <taxon>Embryophyta</taxon>
        <taxon>Tracheophyta</taxon>
        <taxon>Spermatophyta</taxon>
        <taxon>Magnoliopsida</taxon>
        <taxon>Liliopsida</taxon>
        <taxon>Poales</taxon>
        <taxon>Poaceae</taxon>
        <taxon>BOP clade</taxon>
        <taxon>Oryzoideae</taxon>
        <taxon>Oryzeae</taxon>
        <taxon>Oryzinae</taxon>
        <taxon>Oryza</taxon>
        <taxon>Oryza meyeriana</taxon>
    </lineage>
</organism>